<dbReference type="EMBL" id="CP001103">
    <property type="protein sequence ID" value="AGV54064.1"/>
    <property type="molecule type" value="Genomic_DNA"/>
</dbReference>
<name>T2DMG7_ALTMD</name>
<evidence type="ECO:0000313" key="2">
    <source>
        <dbReference type="EMBL" id="AGV54064.1"/>
    </source>
</evidence>
<keyword evidence="3" id="KW-1185">Reference proteome</keyword>
<dbReference type="HOGENOM" id="CLU_3283850_0_0_6"/>
<evidence type="ECO:0000256" key="1">
    <source>
        <dbReference type="SAM" id="Phobius"/>
    </source>
</evidence>
<reference evidence="2 3" key="1">
    <citation type="journal article" date="2008" name="ISME J.">
        <title>Comparative genomics of two ecotypes of the marine planktonic copiotroph Alteromonas macleodii suggests alternative lifestyles associated with different kinds of particulate organic matter.</title>
        <authorList>
            <person name="Ivars-Martinez E."/>
            <person name="Martin-Cuadrado A.B."/>
            <person name="D'Auria G."/>
            <person name="Mira A."/>
            <person name="Ferriera S."/>
            <person name="Johnson J."/>
            <person name="Friedman R."/>
            <person name="Rodriguez-Valera F."/>
        </authorList>
    </citation>
    <scope>NUCLEOTIDE SEQUENCE [LARGE SCALE GENOMIC DNA]</scope>
    <source>
        <strain evidence="3">DSM 17117 / CIP 110805 / LMG 28347 / Deep ecotype</strain>
    </source>
</reference>
<protein>
    <submittedName>
        <fullName evidence="2">Uncharacterized protein</fullName>
    </submittedName>
</protein>
<proteinExistence type="predicted"/>
<dbReference type="KEGG" id="amc:MADE_000001022475"/>
<sequence length="40" mass="4413">MRNVILPFYKPAKGAAVMKLSCPGFYILILSLSFIPNLSV</sequence>
<organism evidence="2 3">
    <name type="scientific">Alteromonas mediterranea (strain DSM 17117 / CIP 110805 / LMG 28347 / Deep ecotype)</name>
    <dbReference type="NCBI Taxonomy" id="1774373"/>
    <lineage>
        <taxon>Bacteria</taxon>
        <taxon>Pseudomonadati</taxon>
        <taxon>Pseudomonadota</taxon>
        <taxon>Gammaproteobacteria</taxon>
        <taxon>Alteromonadales</taxon>
        <taxon>Alteromonadaceae</taxon>
        <taxon>Alteromonas/Salinimonas group</taxon>
        <taxon>Alteromonas</taxon>
    </lineage>
</organism>
<feature type="transmembrane region" description="Helical" evidence="1">
    <location>
        <begin position="20"/>
        <end position="39"/>
    </location>
</feature>
<keyword evidence="1" id="KW-1133">Transmembrane helix</keyword>
<gene>
    <name evidence="2" type="ORF">MADE_000001022475</name>
</gene>
<keyword evidence="1" id="KW-0472">Membrane</keyword>
<evidence type="ECO:0000313" key="3">
    <source>
        <dbReference type="Proteomes" id="UP000001870"/>
    </source>
</evidence>
<reference evidence="2 3" key="2">
    <citation type="journal article" date="2015" name="Antonie Van Leeuwenhoek">
        <title>Ecophysiological diversity of a novel member of the genus Alteromonas, and description of Alteromonas mediterranea sp. nov.</title>
        <authorList>
            <person name="Ivanova E.P."/>
            <person name="Lopez-Perez M."/>
            <person name="Zabalos M."/>
            <person name="Nguyen S.H."/>
            <person name="Webb H.K."/>
            <person name="Ryan J."/>
            <person name="Lagutin K."/>
            <person name="Vyssotski M."/>
            <person name="Crawford R.J."/>
            <person name="Rodriguez-Valera F."/>
        </authorList>
    </citation>
    <scope>NUCLEOTIDE SEQUENCE [LARGE SCALE GENOMIC DNA]</scope>
    <source>
        <strain evidence="3">DSM 17117 / CIP 110805 / LMG 28347 / Deep ecotype</strain>
    </source>
</reference>
<keyword evidence="1" id="KW-0812">Transmembrane</keyword>
<dbReference type="AlphaFoldDB" id="T2DMG7"/>
<accession>T2DMG7</accession>
<dbReference type="Proteomes" id="UP000001870">
    <property type="component" value="Chromosome"/>
</dbReference>